<feature type="transmembrane region" description="Helical" evidence="5">
    <location>
        <begin position="202"/>
        <end position="222"/>
    </location>
</feature>
<dbReference type="EMBL" id="CAMXCT020000949">
    <property type="protein sequence ID" value="CAL1138441.1"/>
    <property type="molecule type" value="Genomic_DNA"/>
</dbReference>
<dbReference type="GO" id="GO:0008521">
    <property type="term" value="F:acetyl-CoA transmembrane transporter activity"/>
    <property type="evidence" value="ECO:0007669"/>
    <property type="project" value="InterPro"/>
</dbReference>
<dbReference type="GO" id="GO:0035348">
    <property type="term" value="P:acetyl-CoA transmembrane transport"/>
    <property type="evidence" value="ECO:0007669"/>
    <property type="project" value="InterPro"/>
</dbReference>
<dbReference type="PANTHER" id="PTHR12778">
    <property type="entry name" value="SOLUTE CARRIER FAMILY 33 ACETYL-COA TRANSPORTER -RELATED"/>
    <property type="match status" value="1"/>
</dbReference>
<gene>
    <name evidence="6" type="ORF">C1SCF055_LOCUS12552</name>
</gene>
<evidence type="ECO:0000256" key="3">
    <source>
        <dbReference type="ARBA" id="ARBA00022989"/>
    </source>
</evidence>
<protein>
    <submittedName>
        <fullName evidence="6">Uncharacterized protein</fullName>
    </submittedName>
</protein>
<dbReference type="InterPro" id="IPR024371">
    <property type="entry name" value="AcetylCoA_trans_1-like"/>
</dbReference>
<dbReference type="GO" id="GO:0016020">
    <property type="term" value="C:membrane"/>
    <property type="evidence" value="ECO:0007669"/>
    <property type="project" value="UniProtKB-SubCell"/>
</dbReference>
<dbReference type="Gene3D" id="1.20.1250.20">
    <property type="entry name" value="MFS general substrate transporter like domains"/>
    <property type="match status" value="1"/>
</dbReference>
<dbReference type="InterPro" id="IPR004752">
    <property type="entry name" value="AmpG_permease/AT-1"/>
</dbReference>
<dbReference type="InterPro" id="IPR036259">
    <property type="entry name" value="MFS_trans_sf"/>
</dbReference>
<evidence type="ECO:0000256" key="4">
    <source>
        <dbReference type="ARBA" id="ARBA00023136"/>
    </source>
</evidence>
<dbReference type="Proteomes" id="UP001152797">
    <property type="component" value="Unassembled WGS sequence"/>
</dbReference>
<dbReference type="OrthoDB" id="6415790at2759"/>
<feature type="transmembrane region" description="Helical" evidence="5">
    <location>
        <begin position="162"/>
        <end position="190"/>
    </location>
</feature>
<dbReference type="PANTHER" id="PTHR12778:SF9">
    <property type="entry name" value="ACETYL-COENZYME A TRANSPORTER 1"/>
    <property type="match status" value="1"/>
</dbReference>
<evidence type="ECO:0000313" key="6">
    <source>
        <dbReference type="EMBL" id="CAI3985066.1"/>
    </source>
</evidence>
<dbReference type="SUPFAM" id="SSF103473">
    <property type="entry name" value="MFS general substrate transporter"/>
    <property type="match status" value="1"/>
</dbReference>
<sequence>MALEHFNFVTLQEFMFLWGFIFIVVTLLVGLLKSEGQIPPEDEPESISSAYGHMFQILRLHPIRLLLLLLATWKFPFAIADGVAPLKLQEFGVKKEHMAYMASGMMPVCILLPAIVSRWTNNATPWNLAMQAYPLRVLLVLVSAVLVSCTPASLRSGTEIPWMFYSVVVVVYFLATVTSQCMFVSTMAFFARISDPGMGGTYMTLVNTLSNLGGMWPGTVVLKVMEGISCQQESCLVKIDGFYVMSGLSFVYGVLWYLLAGSHARRVQTIKLSDWRL</sequence>
<evidence type="ECO:0000256" key="1">
    <source>
        <dbReference type="ARBA" id="ARBA00004141"/>
    </source>
</evidence>
<reference evidence="6" key="1">
    <citation type="submission" date="2022-10" db="EMBL/GenBank/DDBJ databases">
        <authorList>
            <person name="Chen Y."/>
            <person name="Dougan E. K."/>
            <person name="Chan C."/>
            <person name="Rhodes N."/>
            <person name="Thang M."/>
        </authorList>
    </citation>
    <scope>NUCLEOTIDE SEQUENCE</scope>
</reference>
<proteinExistence type="predicted"/>
<evidence type="ECO:0000256" key="5">
    <source>
        <dbReference type="SAM" id="Phobius"/>
    </source>
</evidence>
<comment type="caution">
    <text evidence="6">The sequence shown here is derived from an EMBL/GenBank/DDBJ whole genome shotgun (WGS) entry which is preliminary data.</text>
</comment>
<keyword evidence="4 5" id="KW-0472">Membrane</keyword>
<keyword evidence="8" id="KW-1185">Reference proteome</keyword>
<comment type="subcellular location">
    <subcellularLocation>
        <location evidence="1">Membrane</location>
        <topology evidence="1">Multi-pass membrane protein</topology>
    </subcellularLocation>
</comment>
<keyword evidence="3 5" id="KW-1133">Transmembrane helix</keyword>
<keyword evidence="2 5" id="KW-0812">Transmembrane</keyword>
<organism evidence="6">
    <name type="scientific">Cladocopium goreaui</name>
    <dbReference type="NCBI Taxonomy" id="2562237"/>
    <lineage>
        <taxon>Eukaryota</taxon>
        <taxon>Sar</taxon>
        <taxon>Alveolata</taxon>
        <taxon>Dinophyceae</taxon>
        <taxon>Suessiales</taxon>
        <taxon>Symbiodiniaceae</taxon>
        <taxon>Cladocopium</taxon>
    </lineage>
</organism>
<dbReference type="EMBL" id="CAMXCT030000949">
    <property type="protein sequence ID" value="CAL4772378.1"/>
    <property type="molecule type" value="Genomic_DNA"/>
</dbReference>
<accession>A0A9P1C4W4</accession>
<reference evidence="7" key="2">
    <citation type="submission" date="2024-04" db="EMBL/GenBank/DDBJ databases">
        <authorList>
            <person name="Chen Y."/>
            <person name="Shah S."/>
            <person name="Dougan E. K."/>
            <person name="Thang M."/>
            <person name="Chan C."/>
        </authorList>
    </citation>
    <scope>NUCLEOTIDE SEQUENCE [LARGE SCALE GENOMIC DNA]</scope>
</reference>
<evidence type="ECO:0000313" key="8">
    <source>
        <dbReference type="Proteomes" id="UP001152797"/>
    </source>
</evidence>
<feature type="transmembrane region" description="Helical" evidence="5">
    <location>
        <begin position="98"/>
        <end position="116"/>
    </location>
</feature>
<feature type="transmembrane region" description="Helical" evidence="5">
    <location>
        <begin position="137"/>
        <end position="156"/>
    </location>
</feature>
<evidence type="ECO:0000313" key="7">
    <source>
        <dbReference type="EMBL" id="CAL1138441.1"/>
    </source>
</evidence>
<feature type="transmembrane region" description="Helical" evidence="5">
    <location>
        <begin position="242"/>
        <end position="260"/>
    </location>
</feature>
<dbReference type="Pfam" id="PF13000">
    <property type="entry name" value="Acatn"/>
    <property type="match status" value="2"/>
</dbReference>
<dbReference type="EMBL" id="CAMXCT010000949">
    <property type="protein sequence ID" value="CAI3985066.1"/>
    <property type="molecule type" value="Genomic_DNA"/>
</dbReference>
<name>A0A9P1C4W4_9DINO</name>
<feature type="transmembrane region" description="Helical" evidence="5">
    <location>
        <begin position="65"/>
        <end position="86"/>
    </location>
</feature>
<feature type="transmembrane region" description="Helical" evidence="5">
    <location>
        <begin position="15"/>
        <end position="32"/>
    </location>
</feature>
<dbReference type="AlphaFoldDB" id="A0A9P1C4W4"/>
<evidence type="ECO:0000256" key="2">
    <source>
        <dbReference type="ARBA" id="ARBA00022692"/>
    </source>
</evidence>